<reference evidence="6 9" key="1">
    <citation type="journal article" date="2016" name="Front. Microbiol.">
        <title>Comprehensive Phylogenetic Analysis of Bovine Non-aureus Staphylococci Species Based on Whole-Genome Sequencing.</title>
        <authorList>
            <person name="Naushad S."/>
            <person name="Barkema H.W."/>
            <person name="Luby C."/>
            <person name="Condas L.A."/>
            <person name="Nobrega D.B."/>
            <person name="Carson D.A."/>
            <person name="De Buck J."/>
        </authorList>
    </citation>
    <scope>NUCLEOTIDE SEQUENCE [LARGE SCALE GENOMIC DNA]</scope>
    <source>
        <strain evidence="6 9">SNUC 1388</strain>
    </source>
</reference>
<evidence type="ECO:0000256" key="1">
    <source>
        <dbReference type="ARBA" id="ARBA00023015"/>
    </source>
</evidence>
<protein>
    <submittedName>
        <fullName evidence="7">AraC family regulatory protein</fullName>
    </submittedName>
    <submittedName>
        <fullName evidence="6">AraC family transcriptional regulator</fullName>
    </submittedName>
</protein>
<dbReference type="Gene3D" id="1.10.10.60">
    <property type="entry name" value="Homeodomain-like"/>
    <property type="match status" value="2"/>
</dbReference>
<feature type="domain" description="HTH araC/xylS-type" evidence="4">
    <location>
        <begin position="301"/>
        <end position="399"/>
    </location>
</feature>
<dbReference type="PANTHER" id="PTHR43280">
    <property type="entry name" value="ARAC-FAMILY TRANSCRIPTIONAL REGULATOR"/>
    <property type="match status" value="1"/>
</dbReference>
<dbReference type="AlphaFoldDB" id="A0A0D0QSR1"/>
<dbReference type="EMBL" id="UHDK01000001">
    <property type="protein sequence ID" value="SUM34873.1"/>
    <property type="molecule type" value="Genomic_DNA"/>
</dbReference>
<dbReference type="InterPro" id="IPR018060">
    <property type="entry name" value="HTH_AraC"/>
</dbReference>
<evidence type="ECO:0000259" key="4">
    <source>
        <dbReference type="PROSITE" id="PS01124"/>
    </source>
</evidence>
<reference evidence="7 8" key="2">
    <citation type="submission" date="2018-06" db="EMBL/GenBank/DDBJ databases">
        <authorList>
            <consortium name="Pathogen Informatics"/>
            <person name="Doyle S."/>
        </authorList>
    </citation>
    <scope>NUCLEOTIDE SEQUENCE [LARGE SCALE GENOMIC DNA]</scope>
    <source>
        <strain evidence="7 8">NCTC12195</strain>
    </source>
</reference>
<keyword evidence="3" id="KW-0804">Transcription</keyword>
<dbReference type="EMBL" id="BKAX01000004">
    <property type="protein sequence ID" value="GEQ05909.1"/>
    <property type="molecule type" value="Genomic_DNA"/>
</dbReference>
<dbReference type="InterPro" id="IPR009057">
    <property type="entry name" value="Homeodomain-like_sf"/>
</dbReference>
<evidence type="ECO:0000313" key="10">
    <source>
        <dbReference type="Proteomes" id="UP000321057"/>
    </source>
</evidence>
<dbReference type="OrthoDB" id="247151at2"/>
<dbReference type="RefSeq" id="WP_042740278.1">
    <property type="nucleotide sequence ID" value="NZ_BKAX01000004.1"/>
</dbReference>
<organism evidence="6 9">
    <name type="scientific">Staphylococcus gallinarum</name>
    <dbReference type="NCBI Taxonomy" id="1293"/>
    <lineage>
        <taxon>Bacteria</taxon>
        <taxon>Bacillati</taxon>
        <taxon>Bacillota</taxon>
        <taxon>Bacilli</taxon>
        <taxon>Bacillales</taxon>
        <taxon>Staphylococcaceae</taxon>
        <taxon>Staphylococcus</taxon>
    </lineage>
</organism>
<dbReference type="STRING" id="1293.SH09_14395"/>
<evidence type="ECO:0000313" key="9">
    <source>
        <dbReference type="Proteomes" id="UP000283576"/>
    </source>
</evidence>
<keyword evidence="2" id="KW-0238">DNA-binding</keyword>
<evidence type="ECO:0000313" key="8">
    <source>
        <dbReference type="Proteomes" id="UP000255277"/>
    </source>
</evidence>
<keyword evidence="10" id="KW-1185">Reference proteome</keyword>
<dbReference type="GO" id="GO:0003700">
    <property type="term" value="F:DNA-binding transcription factor activity"/>
    <property type="evidence" value="ECO:0007669"/>
    <property type="project" value="InterPro"/>
</dbReference>
<dbReference type="PANTHER" id="PTHR43280:SF2">
    <property type="entry name" value="HTH-TYPE TRANSCRIPTIONAL REGULATOR EXSA"/>
    <property type="match status" value="1"/>
</dbReference>
<dbReference type="PROSITE" id="PS01124">
    <property type="entry name" value="HTH_ARAC_FAMILY_2"/>
    <property type="match status" value="1"/>
</dbReference>
<name>A0A0D0QSR1_STAGA</name>
<dbReference type="InterPro" id="IPR020449">
    <property type="entry name" value="Tscrpt_reg_AraC-type_HTH"/>
</dbReference>
<dbReference type="SMART" id="SM00342">
    <property type="entry name" value="HTH_ARAC"/>
    <property type="match status" value="1"/>
</dbReference>
<dbReference type="Proteomes" id="UP000255277">
    <property type="component" value="Unassembled WGS sequence"/>
</dbReference>
<dbReference type="SUPFAM" id="SSF46689">
    <property type="entry name" value="Homeodomain-like"/>
    <property type="match status" value="2"/>
</dbReference>
<dbReference type="Proteomes" id="UP000283576">
    <property type="component" value="Unassembled WGS sequence"/>
</dbReference>
<dbReference type="Pfam" id="PF12833">
    <property type="entry name" value="HTH_18"/>
    <property type="match status" value="1"/>
</dbReference>
<reference evidence="5 10" key="3">
    <citation type="submission" date="2019-07" db="EMBL/GenBank/DDBJ databases">
        <title>Whole genome shotgun sequence of Staphylococcus gallinarum NBRC 109767.</title>
        <authorList>
            <person name="Hosoyama A."/>
            <person name="Uohara A."/>
            <person name="Ohji S."/>
            <person name="Ichikawa N."/>
        </authorList>
    </citation>
    <scope>NUCLEOTIDE SEQUENCE [LARGE SCALE GENOMIC DNA]</scope>
    <source>
        <strain evidence="5 10">NBRC 109767</strain>
    </source>
</reference>
<evidence type="ECO:0000256" key="2">
    <source>
        <dbReference type="ARBA" id="ARBA00023125"/>
    </source>
</evidence>
<accession>A0A0D0QSR1</accession>
<proteinExistence type="predicted"/>
<dbReference type="GO" id="GO:0043565">
    <property type="term" value="F:sequence-specific DNA binding"/>
    <property type="evidence" value="ECO:0007669"/>
    <property type="project" value="InterPro"/>
</dbReference>
<sequence>MNEETLDILQAHAQQLLGIQLEAFEQEDLKGVTNKIKTPFTNTKRKSFKHELKIFLQNMNSNKIYHYCNRLGINFLLFKFKKYKRIYIIGPYIEHRPNEQQCFDILEQLNIASSHNGILKQYLLKIPLCHHVKAKKLCRLAIQFLKNRNTLYEIEQIDFKFHMSEAGIAETRAQMDYAVEDLEYRYKLENQLLTAVEYGNVHEALAILKYINLSVVGLRRTDDTISNEQYKAFLLNTLCRKAIERAGVNLIKIDELSAKYAKRIHQTRDIHEINEHIQSLVIDYAEAAMKIKANEYSPKISKVVQYIESNLNQQLTLQLLAQQVDLAPSYLSRVFNHELHKSISQFILELRLQKGHDLILRTKMSISEIAKHVGFSEQSYFTQCFKKYYGITPLRFRMEQRGWN</sequence>
<dbReference type="Proteomes" id="UP000321057">
    <property type="component" value="Unassembled WGS sequence"/>
</dbReference>
<dbReference type="EMBL" id="QXRZ01000002">
    <property type="protein sequence ID" value="RIL43843.1"/>
    <property type="molecule type" value="Genomic_DNA"/>
</dbReference>
<evidence type="ECO:0000313" key="7">
    <source>
        <dbReference type="EMBL" id="SUM34873.1"/>
    </source>
</evidence>
<dbReference type="PRINTS" id="PR00032">
    <property type="entry name" value="HTHARAC"/>
</dbReference>
<gene>
    <name evidence="7" type="primary">btr_2</name>
    <name evidence="6" type="ORF">BUZ01_04245</name>
    <name evidence="7" type="ORF">NCTC12195_04400</name>
    <name evidence="5" type="ORF">SGA02_17370</name>
</gene>
<evidence type="ECO:0000313" key="5">
    <source>
        <dbReference type="EMBL" id="GEQ05909.1"/>
    </source>
</evidence>
<dbReference type="GeneID" id="93844245"/>
<evidence type="ECO:0000313" key="6">
    <source>
        <dbReference type="EMBL" id="RIL43843.1"/>
    </source>
</evidence>
<evidence type="ECO:0000256" key="3">
    <source>
        <dbReference type="ARBA" id="ARBA00023163"/>
    </source>
</evidence>
<keyword evidence="1" id="KW-0805">Transcription regulation</keyword>